<evidence type="ECO:0000313" key="2">
    <source>
        <dbReference type="Proteomes" id="UP000655287"/>
    </source>
</evidence>
<protein>
    <submittedName>
        <fullName evidence="1">Uncharacterized protein</fullName>
    </submittedName>
</protein>
<reference evidence="1" key="1">
    <citation type="submission" date="2021-01" db="EMBL/GenBank/DDBJ databases">
        <title>Whole genome shotgun sequence of Sphaerisporangium rufum NBRC 109079.</title>
        <authorList>
            <person name="Komaki H."/>
            <person name="Tamura T."/>
        </authorList>
    </citation>
    <scope>NUCLEOTIDE SEQUENCE</scope>
    <source>
        <strain evidence="1">NBRC 109079</strain>
    </source>
</reference>
<comment type="caution">
    <text evidence="1">The sequence shown here is derived from an EMBL/GenBank/DDBJ whole genome shotgun (WGS) entry which is preliminary data.</text>
</comment>
<accession>A0A919V8A4</accession>
<keyword evidence="2" id="KW-1185">Reference proteome</keyword>
<sequence>MNMVVRHRPALVVGLGVLSMSAAYGLGYLTPRSSAVSIRRVVVTSVDTVNRLIEFEDRGKTEILGLRPAWIDAKTKVFFNDRLPPCLASSTAGAQEPYVRMEKEVELATTQAAAADVAPDQEILVWIKC</sequence>
<name>A0A919V8A4_9ACTN</name>
<proteinExistence type="predicted"/>
<organism evidence="1 2">
    <name type="scientific">Sphaerisporangium rufum</name>
    <dbReference type="NCBI Taxonomy" id="1381558"/>
    <lineage>
        <taxon>Bacteria</taxon>
        <taxon>Bacillati</taxon>
        <taxon>Actinomycetota</taxon>
        <taxon>Actinomycetes</taxon>
        <taxon>Streptosporangiales</taxon>
        <taxon>Streptosporangiaceae</taxon>
        <taxon>Sphaerisporangium</taxon>
    </lineage>
</organism>
<evidence type="ECO:0000313" key="1">
    <source>
        <dbReference type="EMBL" id="GII81165.1"/>
    </source>
</evidence>
<gene>
    <name evidence="1" type="ORF">Sru01_61470</name>
</gene>
<dbReference type="EMBL" id="BOOU01000089">
    <property type="protein sequence ID" value="GII81165.1"/>
    <property type="molecule type" value="Genomic_DNA"/>
</dbReference>
<dbReference type="RefSeq" id="WP_203993027.1">
    <property type="nucleotide sequence ID" value="NZ_BOOU01000089.1"/>
</dbReference>
<dbReference type="Proteomes" id="UP000655287">
    <property type="component" value="Unassembled WGS sequence"/>
</dbReference>
<dbReference type="AlphaFoldDB" id="A0A919V8A4"/>